<dbReference type="STRING" id="3750.A0A498KA98"/>
<reference evidence="1 2" key="1">
    <citation type="submission" date="2018-10" db="EMBL/GenBank/DDBJ databases">
        <title>A high-quality apple genome assembly.</title>
        <authorList>
            <person name="Hu J."/>
        </authorList>
    </citation>
    <scope>NUCLEOTIDE SEQUENCE [LARGE SCALE GENOMIC DNA]</scope>
    <source>
        <strain evidence="2">cv. HFTH1</strain>
        <tissue evidence="1">Young leaf</tissue>
    </source>
</reference>
<name>A0A498KA98_MALDO</name>
<sequence>MKSPIEGHSEVVNCFRERVEKFQDLKADGSNTLNGLEKSIGTGKSVCKNRLDVKSSKSNDSERDIKDARKLFFFCLEIVLKAMILVLRSI</sequence>
<proteinExistence type="predicted"/>
<evidence type="ECO:0000313" key="2">
    <source>
        <dbReference type="Proteomes" id="UP000290289"/>
    </source>
</evidence>
<evidence type="ECO:0000313" key="1">
    <source>
        <dbReference type="EMBL" id="RXI04286.1"/>
    </source>
</evidence>
<dbReference type="Proteomes" id="UP000290289">
    <property type="component" value="Chromosome 3"/>
</dbReference>
<organism evidence="1 2">
    <name type="scientific">Malus domestica</name>
    <name type="common">Apple</name>
    <name type="synonym">Pyrus malus</name>
    <dbReference type="NCBI Taxonomy" id="3750"/>
    <lineage>
        <taxon>Eukaryota</taxon>
        <taxon>Viridiplantae</taxon>
        <taxon>Streptophyta</taxon>
        <taxon>Embryophyta</taxon>
        <taxon>Tracheophyta</taxon>
        <taxon>Spermatophyta</taxon>
        <taxon>Magnoliopsida</taxon>
        <taxon>eudicotyledons</taxon>
        <taxon>Gunneridae</taxon>
        <taxon>Pentapetalae</taxon>
        <taxon>rosids</taxon>
        <taxon>fabids</taxon>
        <taxon>Rosales</taxon>
        <taxon>Rosaceae</taxon>
        <taxon>Amygdaloideae</taxon>
        <taxon>Maleae</taxon>
        <taxon>Malus</taxon>
    </lineage>
</organism>
<protein>
    <submittedName>
        <fullName evidence="1">Uncharacterized protein</fullName>
    </submittedName>
</protein>
<dbReference type="AlphaFoldDB" id="A0A498KA98"/>
<accession>A0A498KA98</accession>
<gene>
    <name evidence="1" type="ORF">DVH24_038560</name>
</gene>
<dbReference type="EMBL" id="RDQH01000329">
    <property type="protein sequence ID" value="RXI04286.1"/>
    <property type="molecule type" value="Genomic_DNA"/>
</dbReference>
<keyword evidence="2" id="KW-1185">Reference proteome</keyword>
<comment type="caution">
    <text evidence="1">The sequence shown here is derived from an EMBL/GenBank/DDBJ whole genome shotgun (WGS) entry which is preliminary data.</text>
</comment>